<sequence length="53" mass="6255">MCSIPGLSNRYPYIRALQRIKICAPLVIDTKNYLLKYHVIKKRTILLPDFILH</sequence>
<name>A0ACB0ZM87_MELEN</name>
<reference evidence="1" key="1">
    <citation type="submission" date="2023-11" db="EMBL/GenBank/DDBJ databases">
        <authorList>
            <person name="Poullet M."/>
        </authorList>
    </citation>
    <scope>NUCLEOTIDE SEQUENCE</scope>
    <source>
        <strain evidence="1">E1834</strain>
    </source>
</reference>
<keyword evidence="2" id="KW-1185">Reference proteome</keyword>
<protein>
    <submittedName>
        <fullName evidence="1">Uncharacterized protein</fullName>
    </submittedName>
</protein>
<organism evidence="1 2">
    <name type="scientific">Meloidogyne enterolobii</name>
    <name type="common">Root-knot nematode worm</name>
    <name type="synonym">Meloidogyne mayaguensis</name>
    <dbReference type="NCBI Taxonomy" id="390850"/>
    <lineage>
        <taxon>Eukaryota</taxon>
        <taxon>Metazoa</taxon>
        <taxon>Ecdysozoa</taxon>
        <taxon>Nematoda</taxon>
        <taxon>Chromadorea</taxon>
        <taxon>Rhabditida</taxon>
        <taxon>Tylenchina</taxon>
        <taxon>Tylenchomorpha</taxon>
        <taxon>Tylenchoidea</taxon>
        <taxon>Meloidogynidae</taxon>
        <taxon>Meloidogyninae</taxon>
        <taxon>Meloidogyne</taxon>
    </lineage>
</organism>
<dbReference type="Proteomes" id="UP001497535">
    <property type="component" value="Unassembled WGS sequence"/>
</dbReference>
<evidence type="ECO:0000313" key="1">
    <source>
        <dbReference type="EMBL" id="CAK5079724.1"/>
    </source>
</evidence>
<accession>A0ACB0ZM87</accession>
<proteinExistence type="predicted"/>
<comment type="caution">
    <text evidence="1">The sequence shown here is derived from an EMBL/GenBank/DDBJ whole genome shotgun (WGS) entry which is preliminary data.</text>
</comment>
<dbReference type="EMBL" id="CAVMJV010000039">
    <property type="protein sequence ID" value="CAK5079724.1"/>
    <property type="molecule type" value="Genomic_DNA"/>
</dbReference>
<gene>
    <name evidence="1" type="ORF">MENTE1834_LOCUS26856</name>
</gene>
<evidence type="ECO:0000313" key="2">
    <source>
        <dbReference type="Proteomes" id="UP001497535"/>
    </source>
</evidence>